<dbReference type="EMBL" id="BAABFB010000029">
    <property type="protein sequence ID" value="GAA4476067.1"/>
    <property type="molecule type" value="Genomic_DNA"/>
</dbReference>
<organism evidence="2 3">
    <name type="scientific">Rhodococcus olei</name>
    <dbReference type="NCBI Taxonomy" id="2161675"/>
    <lineage>
        <taxon>Bacteria</taxon>
        <taxon>Bacillati</taxon>
        <taxon>Actinomycetota</taxon>
        <taxon>Actinomycetes</taxon>
        <taxon>Mycobacteriales</taxon>
        <taxon>Nocardiaceae</taxon>
        <taxon>Rhodococcus</taxon>
    </lineage>
</organism>
<comment type="caution">
    <text evidence="2">The sequence shown here is derived from an EMBL/GenBank/DDBJ whole genome shotgun (WGS) entry which is preliminary data.</text>
</comment>
<dbReference type="PANTHER" id="PTHR34374">
    <property type="entry name" value="LARGE RIBOSOMAL RNA SUBUNIT ACCUMULATION PROTEIN YCED HOMOLOG 1, CHLOROPLASTIC"/>
    <property type="match status" value="1"/>
</dbReference>
<evidence type="ECO:0000256" key="1">
    <source>
        <dbReference type="SAM" id="MobiDB-lite"/>
    </source>
</evidence>
<feature type="region of interest" description="Disordered" evidence="1">
    <location>
        <begin position="1"/>
        <end position="28"/>
    </location>
</feature>
<accession>A0ABP8NXK8</accession>
<dbReference type="InterPro" id="IPR003772">
    <property type="entry name" value="YceD"/>
</dbReference>
<protein>
    <submittedName>
        <fullName evidence="2">DUF177 domain-containing protein</fullName>
    </submittedName>
</protein>
<dbReference type="Proteomes" id="UP001501183">
    <property type="component" value="Unassembled WGS sequence"/>
</dbReference>
<name>A0ABP8NXK8_9NOCA</name>
<sequence>MSSHRSTAPRPHAGGFVLDTRKLGRRPGSMTTLTRTVPTPNRIGLDLIAVPAGSDVELDLRLEAVSEGVLVTGTVRAATTGECSRCLEPFEGELDLHLTELFAYPNSVTEETTEEDEVYRIVDDLIDLEPVIVDAAGLELPLQPLCSEDCQGLCPECGVRLAIAESGHGHEILDPRWAALAGKLVDAAGVDADAESSTSRVNTEAEEK</sequence>
<dbReference type="RefSeq" id="WP_425569793.1">
    <property type="nucleotide sequence ID" value="NZ_BAABFB010000029.1"/>
</dbReference>
<gene>
    <name evidence="2" type="ORF">GCM10023094_14970</name>
</gene>
<evidence type="ECO:0000313" key="2">
    <source>
        <dbReference type="EMBL" id="GAA4476067.1"/>
    </source>
</evidence>
<proteinExistence type="predicted"/>
<dbReference type="PANTHER" id="PTHR34374:SF1">
    <property type="entry name" value="LARGE RIBOSOMAL RNA SUBUNIT ACCUMULATION PROTEIN YCED HOMOLOG 1, CHLOROPLASTIC"/>
    <property type="match status" value="1"/>
</dbReference>
<evidence type="ECO:0000313" key="3">
    <source>
        <dbReference type="Proteomes" id="UP001501183"/>
    </source>
</evidence>
<dbReference type="Pfam" id="PF02620">
    <property type="entry name" value="YceD"/>
    <property type="match status" value="1"/>
</dbReference>
<keyword evidence="3" id="KW-1185">Reference proteome</keyword>
<reference evidence="3" key="1">
    <citation type="journal article" date="2019" name="Int. J. Syst. Evol. Microbiol.">
        <title>The Global Catalogue of Microorganisms (GCM) 10K type strain sequencing project: providing services to taxonomists for standard genome sequencing and annotation.</title>
        <authorList>
            <consortium name="The Broad Institute Genomics Platform"/>
            <consortium name="The Broad Institute Genome Sequencing Center for Infectious Disease"/>
            <person name="Wu L."/>
            <person name="Ma J."/>
        </authorList>
    </citation>
    <scope>NUCLEOTIDE SEQUENCE [LARGE SCALE GENOMIC DNA]</scope>
    <source>
        <strain evidence="3">JCM 32206</strain>
    </source>
</reference>